<proteinExistence type="predicted"/>
<evidence type="ECO:0000256" key="1">
    <source>
        <dbReference type="SAM" id="MobiDB-lite"/>
    </source>
</evidence>
<organism evidence="2 3">
    <name type="scientific">Streptomyces cynarae</name>
    <dbReference type="NCBI Taxonomy" id="2981134"/>
    <lineage>
        <taxon>Bacteria</taxon>
        <taxon>Bacillati</taxon>
        <taxon>Actinomycetota</taxon>
        <taxon>Actinomycetes</taxon>
        <taxon>Kitasatosporales</taxon>
        <taxon>Streptomycetaceae</taxon>
        <taxon>Streptomyces</taxon>
    </lineage>
</organism>
<accession>A0ABY6ECD1</accession>
<reference evidence="2" key="1">
    <citation type="submission" date="2022-10" db="EMBL/GenBank/DDBJ databases">
        <authorList>
            <person name="Mo P."/>
        </authorList>
    </citation>
    <scope>NUCLEOTIDE SEQUENCE</scope>
    <source>
        <strain evidence="2">HUAS 13-4</strain>
    </source>
</reference>
<sequence length="500" mass="54560">MTAETEFAASRRLFESVVDELASTDAASLTHSQLEDLLGSRIREVTRQLFQDHLRLRELTEQRLPEAVDASGGERTRIERSRSLTLATVFGKVMVTRIAYRGSSVADLHPADAVLNLPAGMHSHVLAKLAAIEASRGSFAEACERINAVTGAGIGHRQVQELAVAAAADIDDFYDALMPAPCTDVTTLVISVDGKGVVIRPEALREATAKAAVAKGGNKMKSRLAAGEKHSRKRMATLAAVYDAEPAKRGVDDIITDPDDGDSDGHERRPGPKARSKWLTGSVDDIAAQVVATAFDQAEHRDPTHRRCWVVLVDGARHQLDLITAEAERRGVTVHIVIDLIHVLEYLWDAAWCLHQAGDPAAEAFVAPHAPTILGGGAEQVAAALQTAARAARPKKNRRKGIDDAVGYLRNKAAYLCYDTALERGWPIATRIIEGACRHLVKDRLDNTGARWGLAGAEAVLKLRALRAKGDFNTYWSWHEKQEYARNHQARYRDQLTLTA</sequence>
<evidence type="ECO:0000313" key="2">
    <source>
        <dbReference type="EMBL" id="UXY24297.1"/>
    </source>
</evidence>
<keyword evidence="3" id="KW-1185">Reference proteome</keyword>
<dbReference type="Proteomes" id="UP001061298">
    <property type="component" value="Chromosome"/>
</dbReference>
<dbReference type="NCBIfam" id="NF033572">
    <property type="entry name" value="transpos_ISKra4"/>
    <property type="match status" value="1"/>
</dbReference>
<protein>
    <submittedName>
        <fullName evidence="2">ISKra4 family transposase</fullName>
    </submittedName>
</protein>
<feature type="region of interest" description="Disordered" evidence="1">
    <location>
        <begin position="251"/>
        <end position="277"/>
    </location>
</feature>
<evidence type="ECO:0000313" key="3">
    <source>
        <dbReference type="Proteomes" id="UP001061298"/>
    </source>
</evidence>
<dbReference type="RefSeq" id="WP_263234551.1">
    <property type="nucleotide sequence ID" value="NZ_CP106793.1"/>
</dbReference>
<gene>
    <name evidence="2" type="ORF">N8I84_40780</name>
</gene>
<name>A0ABY6ECD1_9ACTN</name>
<dbReference type="EMBL" id="CP106793">
    <property type="protein sequence ID" value="UXY24297.1"/>
    <property type="molecule type" value="Genomic_DNA"/>
</dbReference>